<feature type="compositionally biased region" description="Basic and acidic residues" evidence="1">
    <location>
        <begin position="136"/>
        <end position="166"/>
    </location>
</feature>
<evidence type="ECO:0000313" key="3">
    <source>
        <dbReference type="EMBL" id="KAK9017221.1"/>
    </source>
</evidence>
<dbReference type="Gene3D" id="2.40.40.10">
    <property type="entry name" value="RlpA-like domain"/>
    <property type="match status" value="1"/>
</dbReference>
<evidence type="ECO:0000256" key="1">
    <source>
        <dbReference type="SAM" id="MobiDB-lite"/>
    </source>
</evidence>
<gene>
    <name evidence="3" type="ORF">V6N11_079703</name>
</gene>
<organism evidence="3 4">
    <name type="scientific">Hibiscus sabdariffa</name>
    <name type="common">roselle</name>
    <dbReference type="NCBI Taxonomy" id="183260"/>
    <lineage>
        <taxon>Eukaryota</taxon>
        <taxon>Viridiplantae</taxon>
        <taxon>Streptophyta</taxon>
        <taxon>Embryophyta</taxon>
        <taxon>Tracheophyta</taxon>
        <taxon>Spermatophyta</taxon>
        <taxon>Magnoliopsida</taxon>
        <taxon>eudicotyledons</taxon>
        <taxon>Gunneridae</taxon>
        <taxon>Pentapetalae</taxon>
        <taxon>rosids</taxon>
        <taxon>malvids</taxon>
        <taxon>Malvales</taxon>
        <taxon>Malvaceae</taxon>
        <taxon>Malvoideae</taxon>
        <taxon>Hibiscus</taxon>
    </lineage>
</organism>
<protein>
    <recommendedName>
        <fullName evidence="2">Barwin domain-containing protein</fullName>
    </recommendedName>
</protein>
<dbReference type="InterPro" id="IPR001153">
    <property type="entry name" value="Barwin_dom"/>
</dbReference>
<dbReference type="PROSITE" id="PS51174">
    <property type="entry name" value="BARWIN_3"/>
    <property type="match status" value="1"/>
</dbReference>
<accession>A0ABR2RWA1</accession>
<evidence type="ECO:0000259" key="2">
    <source>
        <dbReference type="PROSITE" id="PS51174"/>
    </source>
</evidence>
<dbReference type="InterPro" id="IPR036908">
    <property type="entry name" value="RlpA-like_sf"/>
</dbReference>
<feature type="domain" description="Barwin" evidence="2">
    <location>
        <begin position="1"/>
        <end position="43"/>
    </location>
</feature>
<proteinExistence type="predicted"/>
<evidence type="ECO:0000313" key="4">
    <source>
        <dbReference type="Proteomes" id="UP001396334"/>
    </source>
</evidence>
<keyword evidence="4" id="KW-1185">Reference proteome</keyword>
<name>A0ABR2RWA1_9ROSI</name>
<sequence length="166" mass="18030">MDACGAGVLELDHETGFDPIDIDGSGKAADHLTVDYEFVKCEDEVDSPLLVYSHILSLMENSKSVIDGGKNFINGDKTKRGECCPVTVTEKGDVNKGGRLHHRHHEEPPTSAAVGDLCRPASPDPSVVSPIFNGRVKRERDLSNEEVEAEKNSCRISDEDEDGPRG</sequence>
<comment type="caution">
    <text evidence="3">The sequence shown here is derived from an EMBL/GenBank/DDBJ whole genome shotgun (WGS) entry which is preliminary data.</text>
</comment>
<dbReference type="Proteomes" id="UP001396334">
    <property type="component" value="Unassembled WGS sequence"/>
</dbReference>
<reference evidence="3 4" key="1">
    <citation type="journal article" date="2024" name="G3 (Bethesda)">
        <title>Genome assembly of Hibiscus sabdariffa L. provides insights into metabolisms of medicinal natural products.</title>
        <authorList>
            <person name="Kim T."/>
        </authorList>
    </citation>
    <scope>NUCLEOTIDE SEQUENCE [LARGE SCALE GENOMIC DNA]</scope>
    <source>
        <strain evidence="3">TK-2024</strain>
        <tissue evidence="3">Old leaves</tissue>
    </source>
</reference>
<feature type="region of interest" description="Disordered" evidence="1">
    <location>
        <begin position="94"/>
        <end position="166"/>
    </location>
</feature>
<dbReference type="EMBL" id="JBBPBN010000020">
    <property type="protein sequence ID" value="KAK9017221.1"/>
    <property type="molecule type" value="Genomic_DNA"/>
</dbReference>